<sequence>MKQFTSPSVQPVAGRPVDRPSGAAPSARTAFPVVDFAGGPLPPEAIPVRNRPAAAVPSATYQRITDLPTTPAVTRDAIFAPDGDPIPAPDPATGLREYESRSYLNLDDGTTVLAVLDPQTGEWRERAPDSRLPRGPALHRVPQTNTWRSHSAASSSSSSPSLSHSSSASSLSHSASSSSLTATPSPVSLSATLRIDPVWNLGLYTLPVSPAPADTLTFPGKRAFMIGAEQYFMDANFGNPSGAVPNARPHLFSVGAGGNLVSAGRIELNGLFRLNDNRHYLPVGTGFCTVNFDSAWLRWKVVDAGGHGRAEILIEMGGAPDSWVPMLAVDQLSDLFQSVRNIKGYAGHVGAVDLRNSSIDQWVYRYMQGYLRQIVGFCEPAIRSAPTAQKGALIDAYIWRNGYPYDCLASICSALENRRPLPPGMPIFDAFQGLGTVTCSKDGNFNVARISRAMQLHYPDRRRSLVEESLLKIWLEKDAARDNKRKGEVNEAMYEARLTEDGYTVLPGGTYGGGQNGFDRVFEGPAGDIYILEAKHVSFTSTGELASVSLGGTTSSRQMTDSWVRQVLALSQPGTLAAKRVSDALRRGQLFKLLGATSKDGKLVMFKIDMSPVDF</sequence>
<dbReference type="EMBL" id="CP063233">
    <property type="protein sequence ID" value="QOU02744.1"/>
    <property type="molecule type" value="Genomic_DNA"/>
</dbReference>
<name>A0A7M2J1D8_PSEFL</name>
<feature type="region of interest" description="Disordered" evidence="1">
    <location>
        <begin position="1"/>
        <end position="26"/>
    </location>
</feature>
<protein>
    <submittedName>
        <fullName evidence="2">Uncharacterized protein</fullName>
    </submittedName>
</protein>
<dbReference type="Proteomes" id="UP000593833">
    <property type="component" value="Chromosome"/>
</dbReference>
<dbReference type="RefSeq" id="WP_193689443.1">
    <property type="nucleotide sequence ID" value="NZ_CP063233.1"/>
</dbReference>
<gene>
    <name evidence="2" type="ORF">IM720_18665</name>
</gene>
<feature type="compositionally biased region" description="Low complexity" evidence="1">
    <location>
        <begin position="149"/>
        <end position="186"/>
    </location>
</feature>
<organism evidence="2 3">
    <name type="scientific">Pseudomonas fluorescens</name>
    <dbReference type="NCBI Taxonomy" id="294"/>
    <lineage>
        <taxon>Bacteria</taxon>
        <taxon>Pseudomonadati</taxon>
        <taxon>Pseudomonadota</taxon>
        <taxon>Gammaproteobacteria</taxon>
        <taxon>Pseudomonadales</taxon>
        <taxon>Pseudomonadaceae</taxon>
        <taxon>Pseudomonas</taxon>
    </lineage>
</organism>
<dbReference type="AlphaFoldDB" id="A0A7M2J1D8"/>
<dbReference type="CDD" id="cd20702">
    <property type="entry name" value="PoNe"/>
    <property type="match status" value="1"/>
</dbReference>
<evidence type="ECO:0000313" key="2">
    <source>
        <dbReference type="EMBL" id="QOU02744.1"/>
    </source>
</evidence>
<feature type="compositionally biased region" description="Basic and acidic residues" evidence="1">
    <location>
        <begin position="122"/>
        <end position="132"/>
    </location>
</feature>
<proteinExistence type="predicted"/>
<reference evidence="2 3" key="1">
    <citation type="submission" date="2020-10" db="EMBL/GenBank/DDBJ databases">
        <title>Complete genome sequence of a novel Pseudomonas fluorescens strain isolated from the flower of kumarahou (Pomaderris kumeraho).</title>
        <authorList>
            <person name="Summers M.C."/>
            <person name="Nowak V."/>
            <person name="Fairhurst M.J."/>
            <person name="Owen J.G."/>
            <person name="Gerth M.L."/>
            <person name="Patrick W.M."/>
        </authorList>
    </citation>
    <scope>NUCLEOTIDE SEQUENCE [LARGE SCALE GENOMIC DNA]</scope>
    <source>
        <strain evidence="2 3">KF1</strain>
    </source>
</reference>
<evidence type="ECO:0000256" key="1">
    <source>
        <dbReference type="SAM" id="MobiDB-lite"/>
    </source>
</evidence>
<evidence type="ECO:0000313" key="3">
    <source>
        <dbReference type="Proteomes" id="UP000593833"/>
    </source>
</evidence>
<feature type="region of interest" description="Disordered" evidence="1">
    <location>
        <begin position="117"/>
        <end position="186"/>
    </location>
</feature>
<accession>A0A7M2J1D8</accession>